<protein>
    <submittedName>
        <fullName evidence="1">Uncharacterized protein</fullName>
    </submittedName>
</protein>
<reference evidence="1" key="1">
    <citation type="journal article" date="2021" name="Proc. Natl. Acad. Sci. U.S.A.">
        <title>A Catalog of Tens of Thousands of Viruses from Human Metagenomes Reveals Hidden Associations with Chronic Diseases.</title>
        <authorList>
            <person name="Tisza M.J."/>
            <person name="Buck C.B."/>
        </authorList>
    </citation>
    <scope>NUCLEOTIDE SEQUENCE</scope>
    <source>
        <strain evidence="1">CtMYd37</strain>
    </source>
</reference>
<name>A0A8S5M4C8_9CAUD</name>
<proteinExistence type="predicted"/>
<dbReference type="EMBL" id="BK014818">
    <property type="protein sequence ID" value="DAD77177.1"/>
    <property type="molecule type" value="Genomic_DNA"/>
</dbReference>
<evidence type="ECO:0000313" key="1">
    <source>
        <dbReference type="EMBL" id="DAD77177.1"/>
    </source>
</evidence>
<sequence>MNKIRESVFTGSFLAQNFSNMYHNFSANL</sequence>
<accession>A0A8S5M4C8</accession>
<organism evidence="1">
    <name type="scientific">Siphoviridae sp. ctMYd37</name>
    <dbReference type="NCBI Taxonomy" id="2826260"/>
    <lineage>
        <taxon>Viruses</taxon>
        <taxon>Duplodnaviria</taxon>
        <taxon>Heunggongvirae</taxon>
        <taxon>Uroviricota</taxon>
        <taxon>Caudoviricetes</taxon>
    </lineage>
</organism>